<evidence type="ECO:0000256" key="1">
    <source>
        <dbReference type="SAM" id="MobiDB-lite"/>
    </source>
</evidence>
<dbReference type="Pfam" id="PF05618">
    <property type="entry name" value="Zn_protease"/>
    <property type="match status" value="1"/>
</dbReference>
<dbReference type="EMBL" id="JBANFI010000001">
    <property type="protein sequence ID" value="MFK7159853.1"/>
    <property type="molecule type" value="Genomic_DNA"/>
</dbReference>
<organism evidence="3 4">
    <name type="scientific">Marinospirillum alkalitolerans</name>
    <dbReference type="NCBI Taxonomy" id="3123374"/>
    <lineage>
        <taxon>Bacteria</taxon>
        <taxon>Pseudomonadati</taxon>
        <taxon>Pseudomonadota</taxon>
        <taxon>Gammaproteobacteria</taxon>
        <taxon>Oceanospirillales</taxon>
        <taxon>Oceanospirillaceae</taxon>
        <taxon>Marinospirillum</taxon>
    </lineage>
</organism>
<name>A0ABW8PU89_9GAMM</name>
<reference evidence="3 4" key="1">
    <citation type="submission" date="2024-02" db="EMBL/GenBank/DDBJ databases">
        <title>Marinospirillum sp. MEB 164 isolated from Lonar lake sediment.</title>
        <authorList>
            <person name="Joshi A."/>
            <person name="Thite S."/>
        </authorList>
    </citation>
    <scope>NUCLEOTIDE SEQUENCE [LARGE SCALE GENOMIC DNA]</scope>
    <source>
        <strain evidence="3 4">MEB164</strain>
    </source>
</reference>
<feature type="domain" description="Retropepsin-like aspartic endopeptidase" evidence="2">
    <location>
        <begin position="19"/>
        <end position="150"/>
    </location>
</feature>
<dbReference type="PANTHER" id="PTHR38037:SF2">
    <property type="entry name" value="ATP-DEPENDENT ZINC PROTEASE DOMAIN-CONTAINING PROTEIN-RELATED"/>
    <property type="match status" value="1"/>
</dbReference>
<evidence type="ECO:0000313" key="4">
    <source>
        <dbReference type="Proteomes" id="UP001621714"/>
    </source>
</evidence>
<dbReference type="RefSeq" id="WP_405336745.1">
    <property type="nucleotide sequence ID" value="NZ_JBANFI010000001.1"/>
</dbReference>
<dbReference type="Gene3D" id="2.40.70.10">
    <property type="entry name" value="Acid Proteases"/>
    <property type="match status" value="1"/>
</dbReference>
<dbReference type="PANTHER" id="PTHR38037">
    <property type="entry name" value="ZN_PROTEASE DOMAIN-CONTAINING PROTEIN"/>
    <property type="match status" value="1"/>
</dbReference>
<sequence length="171" mass="19411">MNETLIKKSPTAKPSEIRLGAKEWVKLPELNLTLRAKVDTGAKTSSLHALNLRTFEQDQQLWVEFDTWVAPDEELIQLRLPVVTQRHVRSSNGVLQERLVIETWLHIGALQQKVQLTLADRSRMKYSMLLGRSAMRHPVIVEPSRSYIQSAPIHSSSDHPALAAHQPNSVR</sequence>
<keyword evidence="4" id="KW-1185">Reference proteome</keyword>
<comment type="caution">
    <text evidence="3">The sequence shown here is derived from an EMBL/GenBank/DDBJ whole genome shotgun (WGS) entry which is preliminary data.</text>
</comment>
<dbReference type="InterPro" id="IPR021109">
    <property type="entry name" value="Peptidase_aspartic_dom_sf"/>
</dbReference>
<gene>
    <name evidence="3" type="ORF">V6U78_02220</name>
</gene>
<evidence type="ECO:0000313" key="3">
    <source>
        <dbReference type="EMBL" id="MFK7159853.1"/>
    </source>
</evidence>
<dbReference type="Proteomes" id="UP001621714">
    <property type="component" value="Unassembled WGS sequence"/>
</dbReference>
<dbReference type="SUPFAM" id="SSF50630">
    <property type="entry name" value="Acid proteases"/>
    <property type="match status" value="1"/>
</dbReference>
<dbReference type="InterPro" id="IPR008503">
    <property type="entry name" value="Asp_endopeptidase"/>
</dbReference>
<proteinExistence type="predicted"/>
<accession>A0ABW8PU89</accession>
<evidence type="ECO:0000259" key="2">
    <source>
        <dbReference type="Pfam" id="PF05618"/>
    </source>
</evidence>
<feature type="region of interest" description="Disordered" evidence="1">
    <location>
        <begin position="151"/>
        <end position="171"/>
    </location>
</feature>
<protein>
    <submittedName>
        <fullName evidence="3">RimK/LysX family protein</fullName>
    </submittedName>
</protein>